<sequence length="222" mass="25795">MQAHLEFKEIQITAMPEIEVEKMLNVLALRKRKRYSQFELSFLMGQRDFYVRDVENLAHTLIYTIPFNNIFRQIFNCGIQAIVPDVNEKPSYKIRISEAADENGNILYRVEKQIEGHDWELISEFGTEDKDLLLEFEEPIDIVSEERISNWVLDKIESGYFDIAKNALQIFNDCQAELTGTVRPLFLANALKACNGTKGLPKLNKKKDGEARFVYIKEKIKL</sequence>
<proteinExistence type="predicted"/>
<evidence type="ECO:0000313" key="1">
    <source>
        <dbReference type="EMBL" id="PRD56709.1"/>
    </source>
</evidence>
<dbReference type="RefSeq" id="WP_105723775.1">
    <property type="nucleotide sequence ID" value="NZ_PVBS01000001.1"/>
</dbReference>
<comment type="caution">
    <text evidence="1">The sequence shown here is derived from an EMBL/GenBank/DDBJ whole genome shotgun (WGS) entry which is preliminary data.</text>
</comment>
<name>A0A2S9JTV9_9SPHI</name>
<keyword evidence="2" id="KW-1185">Reference proteome</keyword>
<dbReference type="EMBL" id="PVBS01000001">
    <property type="protein sequence ID" value="PRD56709.1"/>
    <property type="molecule type" value="Genomic_DNA"/>
</dbReference>
<gene>
    <name evidence="1" type="ORF">C5749_05615</name>
</gene>
<dbReference type="AlphaFoldDB" id="A0A2S9JTV9"/>
<accession>A0A2S9JTV9</accession>
<organism evidence="1 2">
    <name type="scientific">Sphingobacterium gobiense</name>
    <dbReference type="NCBI Taxonomy" id="1382456"/>
    <lineage>
        <taxon>Bacteria</taxon>
        <taxon>Pseudomonadati</taxon>
        <taxon>Bacteroidota</taxon>
        <taxon>Sphingobacteriia</taxon>
        <taxon>Sphingobacteriales</taxon>
        <taxon>Sphingobacteriaceae</taxon>
        <taxon>Sphingobacterium</taxon>
    </lineage>
</organism>
<reference evidence="1 2" key="1">
    <citation type="submission" date="2018-02" db="EMBL/GenBank/DDBJ databases">
        <title>The draft genome of Sphingobacterium gobiense H7.</title>
        <authorList>
            <person name="Li L."/>
            <person name="Liu L."/>
            <person name="Zhang X."/>
            <person name="Wang T."/>
            <person name="Liang L."/>
        </authorList>
    </citation>
    <scope>NUCLEOTIDE SEQUENCE [LARGE SCALE GENOMIC DNA]</scope>
    <source>
        <strain evidence="1 2">ACCC 05757</strain>
    </source>
</reference>
<evidence type="ECO:0000313" key="2">
    <source>
        <dbReference type="Proteomes" id="UP000238642"/>
    </source>
</evidence>
<dbReference type="OrthoDB" id="706150at2"/>
<dbReference type="Proteomes" id="UP000238642">
    <property type="component" value="Unassembled WGS sequence"/>
</dbReference>
<protein>
    <submittedName>
        <fullName evidence="1">Uncharacterized protein</fullName>
    </submittedName>
</protein>